<evidence type="ECO:0000313" key="1">
    <source>
        <dbReference type="EMBL" id="CUQ65457.1"/>
    </source>
</evidence>
<accession>A0A0S4KLW7</accession>
<organism evidence="1 2">
    <name type="scientific">Candidatus Nitrospira inopinata</name>
    <dbReference type="NCBI Taxonomy" id="1715989"/>
    <lineage>
        <taxon>Bacteria</taxon>
        <taxon>Pseudomonadati</taxon>
        <taxon>Nitrospirota</taxon>
        <taxon>Nitrospiria</taxon>
        <taxon>Nitrospirales</taxon>
        <taxon>Nitrospiraceae</taxon>
        <taxon>Nitrospira</taxon>
    </lineage>
</organism>
<protein>
    <recommendedName>
        <fullName evidence="3">DUF692 domain-containing protein</fullName>
    </recommendedName>
</protein>
<dbReference type="Proteomes" id="UP000066284">
    <property type="component" value="Chromosome 1"/>
</dbReference>
<evidence type="ECO:0008006" key="3">
    <source>
        <dbReference type="Google" id="ProtNLM"/>
    </source>
</evidence>
<dbReference type="KEGG" id="nio:NITINOP_0481"/>
<proteinExistence type="predicted"/>
<dbReference type="Gene3D" id="3.20.20.150">
    <property type="entry name" value="Divalent-metal-dependent TIM barrel enzymes"/>
    <property type="match status" value="1"/>
</dbReference>
<reference evidence="2" key="1">
    <citation type="submission" date="2015-09" db="EMBL/GenBank/DDBJ databases">
        <authorList>
            <person name="Daims H."/>
        </authorList>
    </citation>
    <scope>NUCLEOTIDE SEQUENCE [LARGE SCALE GENOMIC DNA]</scope>
</reference>
<sequence length="500" mass="56289">MNGMETSDLVERSFLRRLEQVPLHGLGLSLDVYSPDIFTLLGTLCQRQVFPDYMEIFRAVPAALAAVRNRMGEGLTPYHGEGLWLTQPGVHEDPVFLKEVDEIARHLSVLDSAWLTHECAAKSIAGYSYGTYLPPLYTEAGAAVVAENAMVAQTMLDRHDGFVNGRSPLLLLELPPLTYFVAGTLPIPTFFRLITQAAPCGLVLDVGHLWTVFRYSGAWRTASLEQFVDGFLEEFPLHRVVQIHVAGLDLHAADESVPGVCPRREQTDRPPSWIDAHGAPIPPLLFEMLDRILGNPRLTNLRGLALEVDTKAVPLIVKEFSEFQERYARVFSQGRRPKKTLCWDEETQTTQKQCTSAAVRSALESAYERYARVVSGQAEPGGPEWTQPTACIDELDLYRSVYLPYEVLFWGGDVRAMFPESCGRLDEKRVPLSTFVSFWFERPRTMEGSYDFFLVKISMFVEFVRQAVPELIDVAEREADELRRAYDLANEPSPQAVGWV</sequence>
<dbReference type="InterPro" id="IPR007801">
    <property type="entry name" value="MbnB/TglH/ChrH"/>
</dbReference>
<dbReference type="EMBL" id="LN885086">
    <property type="protein sequence ID" value="CUQ65457.1"/>
    <property type="molecule type" value="Genomic_DNA"/>
</dbReference>
<dbReference type="STRING" id="1715989.NITINOP_0481"/>
<dbReference type="AlphaFoldDB" id="A0A0S4KLW7"/>
<evidence type="ECO:0000313" key="2">
    <source>
        <dbReference type="Proteomes" id="UP000066284"/>
    </source>
</evidence>
<name>A0A0S4KLW7_9BACT</name>
<dbReference type="Pfam" id="PF05114">
    <property type="entry name" value="MbnB_TglH_ChrH"/>
    <property type="match status" value="1"/>
</dbReference>
<keyword evidence="2" id="KW-1185">Reference proteome</keyword>
<gene>
    <name evidence="1" type="ORF">NITINOP_0481</name>
</gene>